<organism evidence="4 5">
    <name type="scientific">Acidisarcina polymorpha</name>
    <dbReference type="NCBI Taxonomy" id="2211140"/>
    <lineage>
        <taxon>Bacteria</taxon>
        <taxon>Pseudomonadati</taxon>
        <taxon>Acidobacteriota</taxon>
        <taxon>Terriglobia</taxon>
        <taxon>Terriglobales</taxon>
        <taxon>Acidobacteriaceae</taxon>
        <taxon>Acidisarcina</taxon>
    </lineage>
</organism>
<dbReference type="EMBL" id="CP030840">
    <property type="protein sequence ID" value="AXC10528.1"/>
    <property type="molecule type" value="Genomic_DNA"/>
</dbReference>
<keyword evidence="5" id="KW-1185">Reference proteome</keyword>
<dbReference type="Gene3D" id="2.130.10.130">
    <property type="entry name" value="Integrin alpha, N-terminal"/>
    <property type="match status" value="2"/>
</dbReference>
<sequence>MIEVLHPGLSRFKDVCTSHFPGAVVYLARVRLLPKLPKYTWKALRSSPISEYLMSSSDWNRRRFLASFSRTALVLPFAEVLMLATPPWARAGQQSPSPKTMGTEPAYQATPMPPPPGARSPIQGTPLGISFVDVAMQSGLHAKTIFGGEGKNKYLLETTGCGLAFYDYDQDGWLDLFLVNGWRLEGFPAGHEPTCHLFKNNRDGTFTDVTKKAGLERSGWGQGCCVGDYDNDGHDDLFVSYYGQNALFHNNGDGTFTDTTIKAGLSQSKLRWNSGCAFLDYDRDGHLDLFVGNYIDLDLKTAPLPESGPCTYKGLMVACGPPGLPGGKNLLYRNNGDGTFSDVSEKAGMWNTAGNYALSVAVADLDNDGWPDIYVANDSTAATLYRNQKDGTFQDVAIEAGAAFSPDGKPQAGMGVAVGDYNRDGNLDLVKTNFAGDTDSLYKNLGDGTFEDHTYVSGLGVNTRLLGWGVGFFDMDNDGWLDIFVANGHVYPEVSSSKTEAPYAEHKYLYRNLRNDRFEEVTEKAGPGITAAAPARGCAFGDYDNDGDIDIAVNCVNSLPQLLRCDSEWNRSWIKIKVVGVKSNRTGIGARIKVVAKTDPKTAAPLSQIDEVRSGGSYYSQNDLRLHFGLEQAKRVDLVEVRWPSGQVDSLENLEVNKLYIIQEGGKVLSAETLMGIKPKL</sequence>
<dbReference type="PANTHER" id="PTHR16026:SF0">
    <property type="entry name" value="CARTILAGE ACIDIC PROTEIN 1"/>
    <property type="match status" value="1"/>
</dbReference>
<dbReference type="InterPro" id="IPR011519">
    <property type="entry name" value="UnbV_ASPIC"/>
</dbReference>
<dbReference type="KEGG" id="abas:ACPOL_1180"/>
<keyword evidence="1" id="KW-0732">Signal</keyword>
<dbReference type="Proteomes" id="UP000253606">
    <property type="component" value="Chromosome"/>
</dbReference>
<evidence type="ECO:0000256" key="1">
    <source>
        <dbReference type="ARBA" id="ARBA00022729"/>
    </source>
</evidence>
<evidence type="ECO:0000256" key="2">
    <source>
        <dbReference type="SAM" id="MobiDB-lite"/>
    </source>
</evidence>
<feature type="domain" description="ASPIC/UnbV" evidence="3">
    <location>
        <begin position="587"/>
        <end position="660"/>
    </location>
</feature>
<dbReference type="Pfam" id="PF07593">
    <property type="entry name" value="UnbV_ASPIC"/>
    <property type="match status" value="1"/>
</dbReference>
<reference evidence="4 5" key="1">
    <citation type="journal article" date="2018" name="Front. Microbiol.">
        <title>Hydrolytic Capabilities as a Key to Environmental Success: Chitinolytic and Cellulolytic Acidobacteria From Acidic Sub-arctic Soils and Boreal Peatlands.</title>
        <authorList>
            <person name="Belova S.E."/>
            <person name="Ravin N.V."/>
            <person name="Pankratov T.A."/>
            <person name="Rakitin A.L."/>
            <person name="Ivanova A.A."/>
            <person name="Beletsky A.V."/>
            <person name="Mardanov A.V."/>
            <person name="Sinninghe Damste J.S."/>
            <person name="Dedysh S.N."/>
        </authorList>
    </citation>
    <scope>NUCLEOTIDE SEQUENCE [LARGE SCALE GENOMIC DNA]</scope>
    <source>
        <strain evidence="4 5">SBC82</strain>
    </source>
</reference>
<evidence type="ECO:0000259" key="3">
    <source>
        <dbReference type="Pfam" id="PF07593"/>
    </source>
</evidence>
<protein>
    <recommendedName>
        <fullName evidence="3">ASPIC/UnbV domain-containing protein</fullName>
    </recommendedName>
</protein>
<dbReference type="InterPro" id="IPR013517">
    <property type="entry name" value="FG-GAP"/>
</dbReference>
<name>A0A2Z5FUI5_9BACT</name>
<evidence type="ECO:0000313" key="5">
    <source>
        <dbReference type="Proteomes" id="UP000253606"/>
    </source>
</evidence>
<gene>
    <name evidence="4" type="ORF">ACPOL_1180</name>
</gene>
<dbReference type="Pfam" id="PF13517">
    <property type="entry name" value="FG-GAP_3"/>
    <property type="match status" value="3"/>
</dbReference>
<dbReference type="PANTHER" id="PTHR16026">
    <property type="entry name" value="CARTILAGE ACIDIC PROTEIN 1"/>
    <property type="match status" value="1"/>
</dbReference>
<dbReference type="AlphaFoldDB" id="A0A2Z5FUI5"/>
<proteinExistence type="predicted"/>
<dbReference type="InterPro" id="IPR028994">
    <property type="entry name" value="Integrin_alpha_N"/>
</dbReference>
<feature type="region of interest" description="Disordered" evidence="2">
    <location>
        <begin position="89"/>
        <end position="122"/>
    </location>
</feature>
<accession>A0A2Z5FUI5</accession>
<dbReference type="SUPFAM" id="SSF69318">
    <property type="entry name" value="Integrin alpha N-terminal domain"/>
    <property type="match status" value="1"/>
</dbReference>
<dbReference type="InterPro" id="IPR027039">
    <property type="entry name" value="Crtac1"/>
</dbReference>
<evidence type="ECO:0000313" key="4">
    <source>
        <dbReference type="EMBL" id="AXC10528.1"/>
    </source>
</evidence>